<reference evidence="4" key="2">
    <citation type="journal article" date="2022" name="Clin. Infect. Dis.">
        <title>Association between Clostridium innocuum and antibiotic-associated diarrhea in adults and children: A cross-sectional study and comparative genomics analysis.</title>
        <authorList>
            <person name="Cherny K.E."/>
            <person name="Muscat E.B."/>
            <person name="Balaji A."/>
            <person name="Mukherjee J."/>
            <person name="Ozer E.A."/>
            <person name="Angarone M.P."/>
            <person name="Hauser A.R."/>
            <person name="Sichel J.S."/>
            <person name="Amponsah E."/>
            <person name="Kociolek L.K."/>
        </authorList>
    </citation>
    <scope>NUCLEOTIDE SEQUENCE</scope>
    <source>
        <strain evidence="4">NU1-AC-029v</strain>
    </source>
</reference>
<evidence type="ECO:0000313" key="6">
    <source>
        <dbReference type="Proteomes" id="UP000260025"/>
    </source>
</evidence>
<evidence type="ECO:0000256" key="1">
    <source>
        <dbReference type="ARBA" id="ARBA00006464"/>
    </source>
</evidence>
<evidence type="ECO:0000259" key="3">
    <source>
        <dbReference type="Pfam" id="PF02397"/>
    </source>
</evidence>
<feature type="transmembrane region" description="Helical" evidence="2">
    <location>
        <begin position="12"/>
        <end position="35"/>
    </location>
</feature>
<organism evidence="5 6">
    <name type="scientific">Clostridium innocuum</name>
    <dbReference type="NCBI Taxonomy" id="1522"/>
    <lineage>
        <taxon>Bacteria</taxon>
        <taxon>Bacillati</taxon>
        <taxon>Bacillota</taxon>
        <taxon>Clostridia</taxon>
        <taxon>Eubacteriales</taxon>
        <taxon>Clostridiaceae</taxon>
        <taxon>Clostridium</taxon>
    </lineage>
</organism>
<comment type="similarity">
    <text evidence="1">Belongs to the bacterial sugar transferase family.</text>
</comment>
<dbReference type="PANTHER" id="PTHR30576:SF0">
    <property type="entry name" value="UNDECAPRENYL-PHOSPHATE N-ACETYLGALACTOSAMINYL 1-PHOSPHATE TRANSFERASE-RELATED"/>
    <property type="match status" value="1"/>
</dbReference>
<dbReference type="Proteomes" id="UP000260025">
    <property type="component" value="Unassembled WGS sequence"/>
</dbReference>
<feature type="transmembrane region" description="Helical" evidence="2">
    <location>
        <begin position="167"/>
        <end position="189"/>
    </location>
</feature>
<dbReference type="Pfam" id="PF02397">
    <property type="entry name" value="Bac_transf"/>
    <property type="match status" value="1"/>
</dbReference>
<gene>
    <name evidence="5" type="ORF">DXA38_04140</name>
    <name evidence="4" type="ORF">MKC95_21075</name>
</gene>
<name>A0A3E2W0H6_CLOIN</name>
<protein>
    <submittedName>
        <fullName evidence="5">Sugar transferase</fullName>
    </submittedName>
</protein>
<dbReference type="Proteomes" id="UP001203972">
    <property type="component" value="Unassembled WGS sequence"/>
</dbReference>
<dbReference type="EMBL" id="QVEV01000004">
    <property type="protein sequence ID" value="RGC17510.1"/>
    <property type="molecule type" value="Genomic_DNA"/>
</dbReference>
<reference evidence="5 6" key="1">
    <citation type="submission" date="2018-08" db="EMBL/GenBank/DDBJ databases">
        <title>A genome reference for cultivated species of the human gut microbiota.</title>
        <authorList>
            <person name="Zou Y."/>
            <person name="Xue W."/>
            <person name="Luo G."/>
        </authorList>
    </citation>
    <scope>NUCLEOTIDE SEQUENCE [LARGE SCALE GENOMIC DNA]</scope>
    <source>
        <strain evidence="5 6">OF01-2LB</strain>
    </source>
</reference>
<dbReference type="EMBL" id="JAKTMA010000057">
    <property type="protein sequence ID" value="MCR0235263.1"/>
    <property type="molecule type" value="Genomic_DNA"/>
</dbReference>
<dbReference type="PANTHER" id="PTHR30576">
    <property type="entry name" value="COLANIC BIOSYNTHESIS UDP-GLUCOSE LIPID CARRIER TRANSFERASE"/>
    <property type="match status" value="1"/>
</dbReference>
<sequence length="198" mass="22849">MYRKYIKRILDLGLALLLVVPVCLISFVIGCFIKLEDSGPVFYKGARLGKNRKPYKMYKLRSMKINAPDIRNSDGSTYNSIDDPRLLKIGNFIRKSSLDELPQIFNVLKGEMSLIGPRPDLEEQGYLYDELGKDQTKFSIKPGVTGYAQCKGRNEISWDEKLKLDHYYVDNCCFILDVKIFFLTIFNVIKRKGINKDE</sequence>
<feature type="domain" description="Bacterial sugar transferase" evidence="3">
    <location>
        <begin position="7"/>
        <end position="190"/>
    </location>
</feature>
<evidence type="ECO:0000313" key="5">
    <source>
        <dbReference type="EMBL" id="RGC17510.1"/>
    </source>
</evidence>
<evidence type="ECO:0000256" key="2">
    <source>
        <dbReference type="SAM" id="Phobius"/>
    </source>
</evidence>
<dbReference type="RefSeq" id="WP_117442116.1">
    <property type="nucleotide sequence ID" value="NZ_QVEV01000004.1"/>
</dbReference>
<evidence type="ECO:0000313" key="4">
    <source>
        <dbReference type="EMBL" id="MCR0235263.1"/>
    </source>
</evidence>
<dbReference type="InterPro" id="IPR003362">
    <property type="entry name" value="Bact_transf"/>
</dbReference>
<accession>A0A3E2W0H6</accession>
<keyword evidence="2" id="KW-1133">Transmembrane helix</keyword>
<dbReference type="OrthoDB" id="9808602at2"/>
<keyword evidence="2" id="KW-0472">Membrane</keyword>
<comment type="caution">
    <text evidence="5">The sequence shown here is derived from an EMBL/GenBank/DDBJ whole genome shotgun (WGS) entry which is preliminary data.</text>
</comment>
<proteinExistence type="inferred from homology"/>
<dbReference type="GO" id="GO:0016780">
    <property type="term" value="F:phosphotransferase activity, for other substituted phosphate groups"/>
    <property type="evidence" value="ECO:0007669"/>
    <property type="project" value="TreeGrafter"/>
</dbReference>
<dbReference type="PROSITE" id="PS51257">
    <property type="entry name" value="PROKAR_LIPOPROTEIN"/>
    <property type="match status" value="1"/>
</dbReference>
<keyword evidence="5" id="KW-0808">Transferase</keyword>
<keyword evidence="2" id="KW-0812">Transmembrane</keyword>
<dbReference type="AlphaFoldDB" id="A0A3E2W0H6"/>